<accession>A0AAD2CXW7</accession>
<evidence type="ECO:0000313" key="1">
    <source>
        <dbReference type="EMBL" id="CAI2374060.1"/>
    </source>
</evidence>
<sequence>MFGVKDYTRTQIGMSKPVYYERDGKGRDSYISINNGGLNRPMENNIYNTGSFSAKHTKSMYVPSIECKKVRYKSNGLGRDGYIFENDGGLSVGGQRRDIYTNGFLDTLRQPRNTQTPLVRNRSKCKTIRERKDFYMSMQNFSNWKQKKESSLFRQYQMSRDCTLSRPKRTTKKYTTKQLTDKYLKSFKKQQNYLDKIRNS</sequence>
<protein>
    <submittedName>
        <fullName evidence="1">Uncharacterized protein</fullName>
    </submittedName>
</protein>
<dbReference type="Proteomes" id="UP001295684">
    <property type="component" value="Unassembled WGS sequence"/>
</dbReference>
<keyword evidence="2" id="KW-1185">Reference proteome</keyword>
<dbReference type="AlphaFoldDB" id="A0AAD2CXW7"/>
<name>A0AAD2CXW7_EUPCR</name>
<comment type="caution">
    <text evidence="1">The sequence shown here is derived from an EMBL/GenBank/DDBJ whole genome shotgun (WGS) entry which is preliminary data.</text>
</comment>
<proteinExistence type="predicted"/>
<gene>
    <name evidence="1" type="ORF">ECRASSUSDP1_LOCUS15410</name>
</gene>
<dbReference type="EMBL" id="CAMPGE010015437">
    <property type="protein sequence ID" value="CAI2374060.1"/>
    <property type="molecule type" value="Genomic_DNA"/>
</dbReference>
<evidence type="ECO:0000313" key="2">
    <source>
        <dbReference type="Proteomes" id="UP001295684"/>
    </source>
</evidence>
<reference evidence="1" key="1">
    <citation type="submission" date="2023-07" db="EMBL/GenBank/DDBJ databases">
        <authorList>
            <consortium name="AG Swart"/>
            <person name="Singh M."/>
            <person name="Singh A."/>
            <person name="Seah K."/>
            <person name="Emmerich C."/>
        </authorList>
    </citation>
    <scope>NUCLEOTIDE SEQUENCE</scope>
    <source>
        <strain evidence="1">DP1</strain>
    </source>
</reference>
<organism evidence="1 2">
    <name type="scientific">Euplotes crassus</name>
    <dbReference type="NCBI Taxonomy" id="5936"/>
    <lineage>
        <taxon>Eukaryota</taxon>
        <taxon>Sar</taxon>
        <taxon>Alveolata</taxon>
        <taxon>Ciliophora</taxon>
        <taxon>Intramacronucleata</taxon>
        <taxon>Spirotrichea</taxon>
        <taxon>Hypotrichia</taxon>
        <taxon>Euplotida</taxon>
        <taxon>Euplotidae</taxon>
        <taxon>Moneuplotes</taxon>
    </lineage>
</organism>